<dbReference type="PANTHER" id="PTHR46211:SF14">
    <property type="entry name" value="GLYCEROPHOSPHODIESTER PHOSPHODIESTERASE"/>
    <property type="match status" value="1"/>
</dbReference>
<dbReference type="Pfam" id="PF03009">
    <property type="entry name" value="GDPD"/>
    <property type="match status" value="1"/>
</dbReference>
<dbReference type="PROSITE" id="PS51704">
    <property type="entry name" value="GP_PDE"/>
    <property type="match status" value="1"/>
</dbReference>
<proteinExistence type="predicted"/>
<gene>
    <name evidence="2" type="ORF">H3Z82_12395</name>
</gene>
<comment type="caution">
    <text evidence="2">The sequence shown here is derived from an EMBL/GenBank/DDBJ whole genome shotgun (WGS) entry which is preliminary data.</text>
</comment>
<dbReference type="AlphaFoldDB" id="A0A7W2M6E7"/>
<dbReference type="InterPro" id="IPR030395">
    <property type="entry name" value="GP_PDE_dom"/>
</dbReference>
<dbReference type="Proteomes" id="UP000541857">
    <property type="component" value="Unassembled WGS sequence"/>
</dbReference>
<dbReference type="RefSeq" id="WP_182205824.1">
    <property type="nucleotide sequence ID" value="NZ_JACGLT010000009.1"/>
</dbReference>
<dbReference type="Gene3D" id="3.20.20.190">
    <property type="entry name" value="Phosphatidylinositol (PI) phosphodiesterase"/>
    <property type="match status" value="1"/>
</dbReference>
<dbReference type="PANTHER" id="PTHR46211">
    <property type="entry name" value="GLYCEROPHOSPHORYL DIESTER PHOSPHODIESTERASE"/>
    <property type="match status" value="1"/>
</dbReference>
<dbReference type="InterPro" id="IPR017946">
    <property type="entry name" value="PLC-like_Pdiesterase_TIM-brl"/>
</dbReference>
<name>A0A7W2M6E7_9FLAO</name>
<dbReference type="SUPFAM" id="SSF51695">
    <property type="entry name" value="PLC-like phosphodiesterases"/>
    <property type="match status" value="1"/>
</dbReference>
<feature type="domain" description="GP-PDE" evidence="1">
    <location>
        <begin position="4"/>
        <end position="228"/>
    </location>
</feature>
<sequence>MNQPLKIGHRGAMGHVAENTLESIEKALDLGVDGIEIDVHLCQTGELVVYHDFTLERLTDGTGEIAMKSLDELKSLKINGQFEIPTLLEVLDLIDKKCMLNIELKGLGTAFEACKSIQLYTEAKGWTFDDFVVSSFNYDELKTVYNINKDIHLAVLTESDIELATNIAQSIKAKAIHPHYFLLDHNEVKYLQNSGYKVNTWTVNAPEAIARLTSYGVDGIISDYPDRL</sequence>
<reference evidence="2 3" key="1">
    <citation type="submission" date="2020-07" db="EMBL/GenBank/DDBJ databases">
        <title>Bacterium isolated from marine sediment.</title>
        <authorList>
            <person name="Shang D."/>
        </authorList>
    </citation>
    <scope>NUCLEOTIDE SEQUENCE [LARGE SCALE GENOMIC DNA]</scope>
    <source>
        <strain evidence="2 3">F6074</strain>
    </source>
</reference>
<dbReference type="GO" id="GO:0008081">
    <property type="term" value="F:phosphoric diester hydrolase activity"/>
    <property type="evidence" value="ECO:0007669"/>
    <property type="project" value="InterPro"/>
</dbReference>
<keyword evidence="3" id="KW-1185">Reference proteome</keyword>
<accession>A0A7W2M6E7</accession>
<dbReference type="EMBL" id="JACGLT010000009">
    <property type="protein sequence ID" value="MBA6153528.1"/>
    <property type="molecule type" value="Genomic_DNA"/>
</dbReference>
<evidence type="ECO:0000313" key="3">
    <source>
        <dbReference type="Proteomes" id="UP000541857"/>
    </source>
</evidence>
<evidence type="ECO:0000313" key="2">
    <source>
        <dbReference type="EMBL" id="MBA6153528.1"/>
    </source>
</evidence>
<evidence type="ECO:0000259" key="1">
    <source>
        <dbReference type="PROSITE" id="PS51704"/>
    </source>
</evidence>
<protein>
    <submittedName>
        <fullName evidence="2">Glycerophosphodiester phosphodiesterase</fullName>
    </submittedName>
</protein>
<organism evidence="2 3">
    <name type="scientific">Gelidibacter maritimus</name>
    <dbReference type="NCBI Taxonomy" id="2761487"/>
    <lineage>
        <taxon>Bacteria</taxon>
        <taxon>Pseudomonadati</taxon>
        <taxon>Bacteroidota</taxon>
        <taxon>Flavobacteriia</taxon>
        <taxon>Flavobacteriales</taxon>
        <taxon>Flavobacteriaceae</taxon>
        <taxon>Gelidibacter</taxon>
    </lineage>
</organism>
<dbReference type="GO" id="GO:0006629">
    <property type="term" value="P:lipid metabolic process"/>
    <property type="evidence" value="ECO:0007669"/>
    <property type="project" value="InterPro"/>
</dbReference>